<evidence type="ECO:0000313" key="3">
    <source>
        <dbReference type="Proteomes" id="UP000612899"/>
    </source>
</evidence>
<accession>A0A8J3QII9</accession>
<name>A0A8J3QII9_9ACTN</name>
<organism evidence="2 3">
    <name type="scientific">Rhizocola hellebori</name>
    <dbReference type="NCBI Taxonomy" id="1392758"/>
    <lineage>
        <taxon>Bacteria</taxon>
        <taxon>Bacillati</taxon>
        <taxon>Actinomycetota</taxon>
        <taxon>Actinomycetes</taxon>
        <taxon>Micromonosporales</taxon>
        <taxon>Micromonosporaceae</taxon>
        <taxon>Rhizocola</taxon>
    </lineage>
</organism>
<dbReference type="RefSeq" id="WP_203915001.1">
    <property type="nucleotide sequence ID" value="NZ_BONY01000126.1"/>
</dbReference>
<dbReference type="EMBL" id="BONY01000126">
    <property type="protein sequence ID" value="GIH11281.1"/>
    <property type="molecule type" value="Genomic_DNA"/>
</dbReference>
<keyword evidence="3" id="KW-1185">Reference proteome</keyword>
<evidence type="ECO:0000313" key="2">
    <source>
        <dbReference type="EMBL" id="GIH11281.1"/>
    </source>
</evidence>
<reference evidence="2" key="1">
    <citation type="submission" date="2021-01" db="EMBL/GenBank/DDBJ databases">
        <title>Whole genome shotgun sequence of Rhizocola hellebori NBRC 109834.</title>
        <authorList>
            <person name="Komaki H."/>
            <person name="Tamura T."/>
        </authorList>
    </citation>
    <scope>NUCLEOTIDE SEQUENCE</scope>
    <source>
        <strain evidence="2">NBRC 109834</strain>
    </source>
</reference>
<feature type="region of interest" description="Disordered" evidence="1">
    <location>
        <begin position="116"/>
        <end position="179"/>
    </location>
</feature>
<dbReference type="Proteomes" id="UP000612899">
    <property type="component" value="Unassembled WGS sequence"/>
</dbReference>
<protein>
    <recommendedName>
        <fullName evidence="4">DivIVA domain-containing protein</fullName>
    </recommendedName>
</protein>
<evidence type="ECO:0000256" key="1">
    <source>
        <dbReference type="SAM" id="MobiDB-lite"/>
    </source>
</evidence>
<proteinExistence type="predicted"/>
<comment type="caution">
    <text evidence="2">The sequence shown here is derived from an EMBL/GenBank/DDBJ whole genome shotgun (WGS) entry which is preliminary data.</text>
</comment>
<gene>
    <name evidence="2" type="ORF">Rhe02_93480</name>
</gene>
<sequence>MNIPLILVVALTIGGVVFGVMTLIGGGDPGLRPVDADSRARLLPGDRPLMEGDVSKTRFDLIWRGYRMDQVDQTLRRLAYDIGYKSELIQVLEAEIIALREGRLEDADTLADARAASLDPARRGGPADDDQPEDAVITVFEPAETPVAASEEADEPDEPTDDLETDVAAEGAQPKSGVA</sequence>
<dbReference type="AlphaFoldDB" id="A0A8J3QII9"/>
<feature type="compositionally biased region" description="Acidic residues" evidence="1">
    <location>
        <begin position="151"/>
        <end position="167"/>
    </location>
</feature>
<evidence type="ECO:0008006" key="4">
    <source>
        <dbReference type="Google" id="ProtNLM"/>
    </source>
</evidence>